<keyword evidence="2" id="KW-1185">Reference proteome</keyword>
<proteinExistence type="predicted"/>
<evidence type="ECO:0000313" key="2">
    <source>
        <dbReference type="Proteomes" id="UP000558089"/>
    </source>
</evidence>
<accession>A0A850NC01</accession>
<organism evidence="1 2">
    <name type="scientific">Flagellimonas chongwuensis</name>
    <dbReference type="NCBI Taxonomy" id="2697365"/>
    <lineage>
        <taxon>Bacteria</taxon>
        <taxon>Pseudomonadati</taxon>
        <taxon>Bacteroidota</taxon>
        <taxon>Flavobacteriia</taxon>
        <taxon>Flavobacteriales</taxon>
        <taxon>Flavobacteriaceae</taxon>
        <taxon>Flagellimonas</taxon>
    </lineage>
</organism>
<gene>
    <name evidence="1" type="ORF">GUA46_03720</name>
</gene>
<dbReference type="AlphaFoldDB" id="A0A850NC01"/>
<protein>
    <submittedName>
        <fullName evidence="1">Uncharacterized protein</fullName>
    </submittedName>
</protein>
<comment type="caution">
    <text evidence="1">The sequence shown here is derived from an EMBL/GenBank/DDBJ whole genome shotgun (WGS) entry which is preliminary data.</text>
</comment>
<sequence>MQTEKQLKILTESGESEFQVRFLKEDGVGLLTTKKDDNYLILESIDFWYDLIQNEYPKKKKCSCRNEWFNVQFNYTPRFGTNDYREIVVFTTCTSCNKVTKALSIDIDYSPTDNLFSNPISFCEKPNIKYKFTEFNSYWTGDDLKDFLSFIYNDLKLYVYCWFFEFPENIRRFEKVSFDKIIKIITINHKYLDFFFSSYELDNDKIIKGSDDKGIYIDSDKWRRFEIIHLSSPFVIVGYGTLYYIHFCNQYLDKGNAIDKSKSFEGTTKRLVDWMKLKFVNKRGKNCFDSELGYEKYISKRTNK</sequence>
<dbReference type="RefSeq" id="WP_176619344.1">
    <property type="nucleotide sequence ID" value="NZ_WYET01000001.1"/>
</dbReference>
<dbReference type="Proteomes" id="UP000558089">
    <property type="component" value="Unassembled WGS sequence"/>
</dbReference>
<dbReference type="EMBL" id="WYET01000001">
    <property type="protein sequence ID" value="NVN17439.1"/>
    <property type="molecule type" value="Genomic_DNA"/>
</dbReference>
<name>A0A850NC01_9FLAO</name>
<reference evidence="1 2" key="1">
    <citation type="submission" date="2020-01" db="EMBL/GenBank/DDBJ databases">
        <title>Draft Genome Analysis of Muricauda sp. HICW Isolated from coastal seawater of PR China.</title>
        <authorList>
            <person name="Chen M.-X."/>
        </authorList>
    </citation>
    <scope>NUCLEOTIDE SEQUENCE [LARGE SCALE GENOMIC DNA]</scope>
    <source>
        <strain evidence="1 2">HICW</strain>
    </source>
</reference>
<evidence type="ECO:0000313" key="1">
    <source>
        <dbReference type="EMBL" id="NVN17439.1"/>
    </source>
</evidence>